<evidence type="ECO:0000313" key="1">
    <source>
        <dbReference type="EMBL" id="GAG42099.1"/>
    </source>
</evidence>
<dbReference type="EMBL" id="BARS01057552">
    <property type="protein sequence ID" value="GAG42099.1"/>
    <property type="molecule type" value="Genomic_DNA"/>
</dbReference>
<sequence>MIQESGVDHYDLVRFDPQLLRAPRTPEESHFNMLAKLLDRLQS</sequence>
<protein>
    <submittedName>
        <fullName evidence="1">Uncharacterized protein</fullName>
    </submittedName>
</protein>
<feature type="non-terminal residue" evidence="1">
    <location>
        <position position="43"/>
    </location>
</feature>
<accession>X0XFY7</accession>
<comment type="caution">
    <text evidence="1">The sequence shown here is derived from an EMBL/GenBank/DDBJ whole genome shotgun (WGS) entry which is preliminary data.</text>
</comment>
<name>X0XFY7_9ZZZZ</name>
<reference evidence="1" key="1">
    <citation type="journal article" date="2014" name="Front. Microbiol.">
        <title>High frequency of phylogenetically diverse reductive dehalogenase-homologous genes in deep subseafloor sedimentary metagenomes.</title>
        <authorList>
            <person name="Kawai M."/>
            <person name="Futagami T."/>
            <person name="Toyoda A."/>
            <person name="Takaki Y."/>
            <person name="Nishi S."/>
            <person name="Hori S."/>
            <person name="Arai W."/>
            <person name="Tsubouchi T."/>
            <person name="Morono Y."/>
            <person name="Uchiyama I."/>
            <person name="Ito T."/>
            <person name="Fujiyama A."/>
            <person name="Inagaki F."/>
            <person name="Takami H."/>
        </authorList>
    </citation>
    <scope>NUCLEOTIDE SEQUENCE</scope>
    <source>
        <strain evidence="1">Expedition CK06-06</strain>
    </source>
</reference>
<organism evidence="1">
    <name type="scientific">marine sediment metagenome</name>
    <dbReference type="NCBI Taxonomy" id="412755"/>
    <lineage>
        <taxon>unclassified sequences</taxon>
        <taxon>metagenomes</taxon>
        <taxon>ecological metagenomes</taxon>
    </lineage>
</organism>
<gene>
    <name evidence="1" type="ORF">S01H1_84341</name>
</gene>
<dbReference type="AlphaFoldDB" id="X0XFY7"/>
<proteinExistence type="predicted"/>